<accession>A0A0P8AB70</accession>
<dbReference type="Proteomes" id="UP000182800">
    <property type="component" value="Unassembled WGS sequence"/>
</dbReference>
<feature type="region of interest" description="Disordered" evidence="1">
    <location>
        <begin position="484"/>
        <end position="504"/>
    </location>
</feature>
<reference evidence="4 6" key="2">
    <citation type="submission" date="2016-08" db="EMBL/GenBank/DDBJ databases">
        <authorList>
            <person name="Varghese N."/>
            <person name="Submissions Spin"/>
        </authorList>
    </citation>
    <scope>NUCLEOTIDE SEQUENCE [LARGE SCALE GENOMIC DNA]</scope>
    <source>
        <strain evidence="4 6">HL-109</strain>
    </source>
</reference>
<dbReference type="EMBL" id="LJSX01000002">
    <property type="protein sequence ID" value="KPQ12480.1"/>
    <property type="molecule type" value="Genomic_DNA"/>
</dbReference>
<evidence type="ECO:0000313" key="5">
    <source>
        <dbReference type="Proteomes" id="UP000050497"/>
    </source>
</evidence>
<feature type="domain" description="PilZ" evidence="2">
    <location>
        <begin position="286"/>
        <end position="362"/>
    </location>
</feature>
<dbReference type="Proteomes" id="UP000050497">
    <property type="component" value="Unassembled WGS sequence"/>
</dbReference>
<dbReference type="InterPro" id="IPR009875">
    <property type="entry name" value="PilZ_domain"/>
</dbReference>
<dbReference type="GO" id="GO:0035438">
    <property type="term" value="F:cyclic-di-GMP binding"/>
    <property type="evidence" value="ECO:0007669"/>
    <property type="project" value="InterPro"/>
</dbReference>
<evidence type="ECO:0000313" key="6">
    <source>
        <dbReference type="Proteomes" id="UP000182800"/>
    </source>
</evidence>
<evidence type="ECO:0000313" key="3">
    <source>
        <dbReference type="EMBL" id="KPQ12480.1"/>
    </source>
</evidence>
<reference evidence="3 5" key="1">
    <citation type="submission" date="2015-09" db="EMBL/GenBank/DDBJ databases">
        <title>Identification and resolution of microdiversity through metagenomic sequencing of parallel consortia.</title>
        <authorList>
            <person name="Nelson W.C."/>
            <person name="Romine M.F."/>
            <person name="Lindemann S.R."/>
        </authorList>
    </citation>
    <scope>NUCLEOTIDE SEQUENCE [LARGE SCALE GENOMIC DNA]</scope>
    <source>
        <strain evidence="3">HL-109</strain>
    </source>
</reference>
<proteinExistence type="predicted"/>
<protein>
    <submittedName>
        <fullName evidence="3 4">PilZ domain</fullName>
    </submittedName>
</protein>
<evidence type="ECO:0000313" key="4">
    <source>
        <dbReference type="EMBL" id="SCC81381.1"/>
    </source>
</evidence>
<evidence type="ECO:0000259" key="2">
    <source>
        <dbReference type="Pfam" id="PF07238"/>
    </source>
</evidence>
<evidence type="ECO:0000256" key="1">
    <source>
        <dbReference type="SAM" id="MobiDB-lite"/>
    </source>
</evidence>
<dbReference type="EMBL" id="FMBM01000002">
    <property type="protein sequence ID" value="SCC81381.1"/>
    <property type="molecule type" value="Genomic_DNA"/>
</dbReference>
<sequence length="572" mass="60701">MTLDWVGRSRADGGPASADFILDDTLAAYGAIGHGGGVDWQDGRAAYHDAEIDPGYDLAPAPEAVAAIDRLAESVGAEAAALGEIASRAERDGRGIAAAQVRAASRALSLIADNQCAADPEAASAFDPAIWLAVFSQIQDIVAAIGETALESGLCAVRAASATRGFFDFAREIDELERALRAGWPEIERLAGLIEEAGAQAGALSAELRMTRRALDAAVTEFASDTLPPAEIEPLIRHRLARIGTAAAQATGMARRIAAEARASRELIETLVEQFMVMIRETPLGDRRAAPRLAFFSHCTLATATRQYAARTIDISMTGALVALDMPDGFRRGQPVRLTLPDAPPLMGTVAGISQYGLHIAFDLGHAVNAPARAPLRRMLSAVQHHDDGLVSRVHAFAREIRTALERAVAEGSCAHADLIAPQLDPPREREDVTYGHPCADLFEAHLAAFVAGLLQRNPDIAHVAAMDRGGYVAAGAGSAPARGVLPPWRPGQLRQDRESRRHARNLRPSVAHNLRDDAGLVRVISAPIFLGGRHWGCAEIGFRLPEIGESADSPENGVLFEQDQGADLASG</sequence>
<comment type="caution">
    <text evidence="3">The sequence shown here is derived from an EMBL/GenBank/DDBJ whole genome shotgun (WGS) entry which is preliminary data.</text>
</comment>
<dbReference type="SUPFAM" id="SSF141371">
    <property type="entry name" value="PilZ domain-like"/>
    <property type="match status" value="1"/>
</dbReference>
<dbReference type="Gene3D" id="2.40.10.220">
    <property type="entry name" value="predicted glycosyltransferase like domains"/>
    <property type="match status" value="1"/>
</dbReference>
<dbReference type="Pfam" id="PF07238">
    <property type="entry name" value="PilZ"/>
    <property type="match status" value="1"/>
</dbReference>
<keyword evidence="6" id="KW-1185">Reference proteome</keyword>
<dbReference type="AlphaFoldDB" id="A0A0P8AB70"/>
<organism evidence="3 5">
    <name type="scientific">Saliniramus fredricksonii</name>
    <dbReference type="NCBI Taxonomy" id="1653334"/>
    <lineage>
        <taxon>Bacteria</taxon>
        <taxon>Pseudomonadati</taxon>
        <taxon>Pseudomonadota</taxon>
        <taxon>Alphaproteobacteria</taxon>
        <taxon>Hyphomicrobiales</taxon>
        <taxon>Salinarimonadaceae</taxon>
        <taxon>Saliniramus</taxon>
    </lineage>
</organism>
<dbReference type="STRING" id="1653334.GA0071312_2319"/>
<name>A0A0P8AB70_9HYPH</name>
<gene>
    <name evidence="4" type="ORF">GA0071312_2319</name>
    <name evidence="3" type="ORF">HLUCCO17_02610</name>
</gene>